<keyword evidence="13 14" id="KW-0998">Cell outer membrane</keyword>
<keyword evidence="7 16" id="KW-0732">Signal</keyword>
<gene>
    <name evidence="19" type="ORF">TUM3794_12890</name>
</gene>
<dbReference type="PROSITE" id="PS52016">
    <property type="entry name" value="TONB_DEPENDENT_REC_3"/>
    <property type="match status" value="1"/>
</dbReference>
<evidence type="ECO:0000256" key="8">
    <source>
        <dbReference type="ARBA" id="ARBA00023004"/>
    </source>
</evidence>
<evidence type="ECO:0000256" key="5">
    <source>
        <dbReference type="ARBA" id="ARBA00022496"/>
    </source>
</evidence>
<dbReference type="SUPFAM" id="SSF56935">
    <property type="entry name" value="Porins"/>
    <property type="match status" value="1"/>
</dbReference>
<feature type="signal peptide" evidence="16">
    <location>
        <begin position="1"/>
        <end position="28"/>
    </location>
</feature>
<dbReference type="Gene3D" id="2.170.130.10">
    <property type="entry name" value="TonB-dependent receptor, plug domain"/>
    <property type="match status" value="1"/>
</dbReference>
<keyword evidence="3 14" id="KW-0813">Transport</keyword>
<proteinExistence type="inferred from homology"/>
<keyword evidence="8" id="KW-0408">Iron</keyword>
<dbReference type="Pfam" id="PF00593">
    <property type="entry name" value="TonB_dep_Rec_b-barrel"/>
    <property type="match status" value="1"/>
</dbReference>
<comment type="similarity">
    <text evidence="2 14 15">Belongs to the TonB-dependent receptor family.</text>
</comment>
<dbReference type="InterPro" id="IPR037066">
    <property type="entry name" value="Plug_dom_sf"/>
</dbReference>
<dbReference type="InterPro" id="IPR000531">
    <property type="entry name" value="Beta-barrel_TonB"/>
</dbReference>
<keyword evidence="9" id="KW-0406">Ion transport</keyword>
<dbReference type="Gene3D" id="2.40.170.20">
    <property type="entry name" value="TonB-dependent receptor, beta-barrel domain"/>
    <property type="match status" value="1"/>
</dbReference>
<evidence type="ECO:0000256" key="15">
    <source>
        <dbReference type="RuleBase" id="RU003357"/>
    </source>
</evidence>
<feature type="domain" description="TonB-dependent receptor plug" evidence="18">
    <location>
        <begin position="68"/>
        <end position="165"/>
    </location>
</feature>
<evidence type="ECO:0000256" key="1">
    <source>
        <dbReference type="ARBA" id="ARBA00004571"/>
    </source>
</evidence>
<sequence length="710" mass="79128">MSLKGFSFNYSTIGLAVLAGLASLPAVAEDAAESVVTANIERITVTGRTFNDYKVGVASGAMRGDIDLMDTPQSVTIIPDFVTDEQLATNLSEVLVNDSSVTGGSEKWNRQVFNIRGFELSSGSGFLINGQQQWSHYVQPIETLQQVEVLKGPSSMLYGQSGPGGLINMVTKKPTYDTFFDVGFDTDEHGSTRYQIDAGGSLNEDQTIRYRSVLVKQDTTYWREYQDGSNQERDRWLGYLNLEFDITDDLLLSLKYDHTQDKTGIDRGGWLNSDGELIGGKDIIWDMPWAFTDNTVSNLGAELTYHISDDWKVKAGYNDQQFNRQRLDSSPSLAKGSEDPFKDGYTISPFDRYDDWQHKTGFIDFTGDFSTGDIDHQFLIGANMLDYYYGQLKDAGDKNQIVMPGQPMPKPDLDYHRDGTLYESEYKHYGFYIQDLVTLNDQWQLLAGVRYDEQKKDGAGNNSYAVSPKFGVIYSPAENGSIYVNYSKSFTPQGIVNDEDDVNNGMNLDPEYGEQYEIGTKWELFDGSLLLTGAVFDITVSNVTVTQDLEVPNEEGDKTITNQSGEQRHKGFEMGAQGQVSDSWFVTGSMMYLDAVYDTADALDGKTPVDAPEWSANIWTRYEVTEALAFNFGAVYVGERFANTQNTISKDSYVRFDMGAAYSMDVMGSDVSVRLNVKNLFDTDYLAGGTNTDVTVGEGRHFGLALEAKF</sequence>
<reference evidence="19 20" key="1">
    <citation type="submission" date="2021-05" db="EMBL/GenBank/DDBJ databases">
        <title>Molecular characterization for Shewanella algae harboring chromosomal blaOXA-55-like strains isolated from clinical and environment sample.</title>
        <authorList>
            <person name="Ohama Y."/>
            <person name="Aoki K."/>
            <person name="Harada S."/>
            <person name="Moriya K."/>
            <person name="Ishii Y."/>
            <person name="Tateda K."/>
        </authorList>
    </citation>
    <scope>NUCLEOTIDE SEQUENCE [LARGE SCALE GENOMIC DNA]</scope>
    <source>
        <strain evidence="19 20">MBTL60-118</strain>
    </source>
</reference>
<keyword evidence="6 14" id="KW-0812">Transmembrane</keyword>
<dbReference type="RefSeq" id="WP_220756613.1">
    <property type="nucleotide sequence ID" value="NZ_BPEU01000008.1"/>
</dbReference>
<dbReference type="PANTHER" id="PTHR32552:SF68">
    <property type="entry name" value="FERRICHROME OUTER MEMBRANE TRANSPORTER_PHAGE RECEPTOR"/>
    <property type="match status" value="1"/>
</dbReference>
<evidence type="ECO:0000256" key="9">
    <source>
        <dbReference type="ARBA" id="ARBA00023065"/>
    </source>
</evidence>
<dbReference type="CDD" id="cd01347">
    <property type="entry name" value="ligand_gated_channel"/>
    <property type="match status" value="1"/>
</dbReference>
<evidence type="ECO:0000256" key="12">
    <source>
        <dbReference type="ARBA" id="ARBA00023170"/>
    </source>
</evidence>
<evidence type="ECO:0000256" key="4">
    <source>
        <dbReference type="ARBA" id="ARBA00022452"/>
    </source>
</evidence>
<evidence type="ECO:0000313" key="20">
    <source>
        <dbReference type="Proteomes" id="UP000773469"/>
    </source>
</evidence>
<evidence type="ECO:0000256" key="16">
    <source>
        <dbReference type="SAM" id="SignalP"/>
    </source>
</evidence>
<evidence type="ECO:0000256" key="10">
    <source>
        <dbReference type="ARBA" id="ARBA00023077"/>
    </source>
</evidence>
<keyword evidence="4 14" id="KW-1134">Transmembrane beta strand</keyword>
<evidence type="ECO:0000259" key="18">
    <source>
        <dbReference type="Pfam" id="PF07715"/>
    </source>
</evidence>
<dbReference type="InterPro" id="IPR012910">
    <property type="entry name" value="Plug_dom"/>
</dbReference>
<keyword evidence="11 14" id="KW-0472">Membrane</keyword>
<comment type="subcellular location">
    <subcellularLocation>
        <location evidence="1 14">Cell outer membrane</location>
        <topology evidence="1 14">Multi-pass membrane protein</topology>
    </subcellularLocation>
</comment>
<name>A0ABQ4NXB4_SHECO</name>
<feature type="domain" description="TonB-dependent receptor-like beta-barrel" evidence="17">
    <location>
        <begin position="258"/>
        <end position="680"/>
    </location>
</feature>
<keyword evidence="12 19" id="KW-0675">Receptor</keyword>
<evidence type="ECO:0000259" key="17">
    <source>
        <dbReference type="Pfam" id="PF00593"/>
    </source>
</evidence>
<evidence type="ECO:0000256" key="6">
    <source>
        <dbReference type="ARBA" id="ARBA00022692"/>
    </source>
</evidence>
<keyword evidence="20" id="KW-1185">Reference proteome</keyword>
<comment type="caution">
    <text evidence="19">The sequence shown here is derived from an EMBL/GenBank/DDBJ whole genome shotgun (WGS) entry which is preliminary data.</text>
</comment>
<keyword evidence="5" id="KW-0410">Iron transport</keyword>
<feature type="chain" id="PRO_5046338600" evidence="16">
    <location>
        <begin position="29"/>
        <end position="710"/>
    </location>
</feature>
<accession>A0ABQ4NXB4</accession>
<evidence type="ECO:0000256" key="13">
    <source>
        <dbReference type="ARBA" id="ARBA00023237"/>
    </source>
</evidence>
<evidence type="ECO:0000256" key="3">
    <source>
        <dbReference type="ARBA" id="ARBA00022448"/>
    </source>
</evidence>
<dbReference type="NCBIfam" id="TIGR01783">
    <property type="entry name" value="TonB-siderophor"/>
    <property type="match status" value="1"/>
</dbReference>
<evidence type="ECO:0000256" key="7">
    <source>
        <dbReference type="ARBA" id="ARBA00022729"/>
    </source>
</evidence>
<dbReference type="InterPro" id="IPR010105">
    <property type="entry name" value="TonB_sidphr_rcpt"/>
</dbReference>
<dbReference type="EMBL" id="BPEU01000008">
    <property type="protein sequence ID" value="GIU39066.1"/>
    <property type="molecule type" value="Genomic_DNA"/>
</dbReference>
<dbReference type="InterPro" id="IPR039426">
    <property type="entry name" value="TonB-dep_rcpt-like"/>
</dbReference>
<dbReference type="InterPro" id="IPR036942">
    <property type="entry name" value="Beta-barrel_TonB_sf"/>
</dbReference>
<evidence type="ECO:0000313" key="19">
    <source>
        <dbReference type="EMBL" id="GIU39066.1"/>
    </source>
</evidence>
<dbReference type="Pfam" id="PF07715">
    <property type="entry name" value="Plug"/>
    <property type="match status" value="1"/>
</dbReference>
<organism evidence="19 20">
    <name type="scientific">Shewanella colwelliana</name>
    <name type="common">Alteromonas colwelliana</name>
    <dbReference type="NCBI Taxonomy" id="23"/>
    <lineage>
        <taxon>Bacteria</taxon>
        <taxon>Pseudomonadati</taxon>
        <taxon>Pseudomonadota</taxon>
        <taxon>Gammaproteobacteria</taxon>
        <taxon>Alteromonadales</taxon>
        <taxon>Shewanellaceae</taxon>
        <taxon>Shewanella</taxon>
    </lineage>
</organism>
<protein>
    <submittedName>
        <fullName evidence="19">TonB-dependent receptor</fullName>
    </submittedName>
</protein>
<evidence type="ECO:0000256" key="2">
    <source>
        <dbReference type="ARBA" id="ARBA00009810"/>
    </source>
</evidence>
<evidence type="ECO:0000256" key="14">
    <source>
        <dbReference type="PROSITE-ProRule" id="PRU01360"/>
    </source>
</evidence>
<evidence type="ECO:0000256" key="11">
    <source>
        <dbReference type="ARBA" id="ARBA00023136"/>
    </source>
</evidence>
<dbReference type="PANTHER" id="PTHR32552">
    <property type="entry name" value="FERRICHROME IRON RECEPTOR-RELATED"/>
    <property type="match status" value="1"/>
</dbReference>
<keyword evidence="10 15" id="KW-0798">TonB box</keyword>
<dbReference type="Proteomes" id="UP000773469">
    <property type="component" value="Unassembled WGS sequence"/>
</dbReference>